<evidence type="ECO:0000313" key="4">
    <source>
        <dbReference type="Proteomes" id="UP000219329"/>
    </source>
</evidence>
<dbReference type="InterPro" id="IPR050855">
    <property type="entry name" value="NDM-1-like"/>
</dbReference>
<dbReference type="InterPro" id="IPR036866">
    <property type="entry name" value="RibonucZ/Hydroxyglut_hydro"/>
</dbReference>
<sequence>MAPNYFQARLTLLSLLLPTTLVAQEFEPGYIDPAPILAAASAAIGEDRLSCISIAGTAYSGMVGQQRLNGYEVDWPRGEPLRNYSRVIDWDNVRMIETFDRDPGNNPASWKYGLGWYGGTPLQQQERQIFSLNGEFAWHQDGQNADPIAVSSVDAERWQLDMWLTPHGFLKAARLPGANPRASWRWELGEMGRDGATVNPEKMTIVSITLMNRFRVDATINSQNLLQRIHTWVPDPVIGDTNYEHEFANADYIDIGDGIRFPTNWHHHTGWDDNYQAQSINAGHNAFGGRQADIVANQCPGDVSVPMSVRNTSFAEIVEVETLGDGIYLYGGGSHNSVVVEFEDYIAVVEAPLHEKRNLAVIDAIVEHIPNKPIRFLINTHQHHDHIGGLRTYMHIGATIITHWKNYDFYTKDVLNYSQRTLDPDMVSLWPPTELAEGYQYEVVRENYVLTDGERIMQMSYVHPLGHVEGMLVAYLPEQKILIEADLLDAPNSILPSEATAANRTLYNHVQRLGIDVETIVPIHGRPTPWKDFIQIIN</sequence>
<dbReference type="InterPro" id="IPR001279">
    <property type="entry name" value="Metallo-B-lactamas"/>
</dbReference>
<dbReference type="SMART" id="SM00849">
    <property type="entry name" value="Lactamase_B"/>
    <property type="match status" value="1"/>
</dbReference>
<evidence type="ECO:0000256" key="1">
    <source>
        <dbReference type="SAM" id="SignalP"/>
    </source>
</evidence>
<dbReference type="Proteomes" id="UP000219329">
    <property type="component" value="Unassembled WGS sequence"/>
</dbReference>
<organism evidence="3 4">
    <name type="scientific">OM182 bacterium MED-G28</name>
    <dbReference type="NCBI Taxonomy" id="1986256"/>
    <lineage>
        <taxon>Bacteria</taxon>
        <taxon>Pseudomonadati</taxon>
        <taxon>Pseudomonadota</taxon>
        <taxon>Gammaproteobacteria</taxon>
        <taxon>OMG group</taxon>
        <taxon>OM182 clade</taxon>
    </lineage>
</organism>
<protein>
    <recommendedName>
        <fullName evidence="2">Metallo-beta-lactamase domain-containing protein</fullName>
    </recommendedName>
</protein>
<dbReference type="SUPFAM" id="SSF56281">
    <property type="entry name" value="Metallo-hydrolase/oxidoreductase"/>
    <property type="match status" value="1"/>
</dbReference>
<evidence type="ECO:0000313" key="3">
    <source>
        <dbReference type="EMBL" id="PDH33439.1"/>
    </source>
</evidence>
<accession>A0A2A5WAD2</accession>
<dbReference type="PANTHER" id="PTHR42951">
    <property type="entry name" value="METALLO-BETA-LACTAMASE DOMAIN-CONTAINING"/>
    <property type="match status" value="1"/>
</dbReference>
<feature type="chain" id="PRO_5013218514" description="Metallo-beta-lactamase domain-containing protein" evidence="1">
    <location>
        <begin position="24"/>
        <end position="538"/>
    </location>
</feature>
<feature type="signal peptide" evidence="1">
    <location>
        <begin position="1"/>
        <end position="23"/>
    </location>
</feature>
<feature type="domain" description="Metallo-beta-lactamase" evidence="2">
    <location>
        <begin position="334"/>
        <end position="524"/>
    </location>
</feature>
<gene>
    <name evidence="3" type="ORF">CNF02_08305</name>
</gene>
<keyword evidence="1" id="KW-0732">Signal</keyword>
<name>A0A2A5WAD2_9GAMM</name>
<dbReference type="AlphaFoldDB" id="A0A2A5WAD2"/>
<evidence type="ECO:0000259" key="2">
    <source>
        <dbReference type="SMART" id="SM00849"/>
    </source>
</evidence>
<dbReference type="Pfam" id="PF00753">
    <property type="entry name" value="Lactamase_B"/>
    <property type="match status" value="1"/>
</dbReference>
<reference evidence="3 4" key="1">
    <citation type="submission" date="2017-08" db="EMBL/GenBank/DDBJ databases">
        <title>Fine stratification of microbial communities through a metagenomic profile of the photic zone.</title>
        <authorList>
            <person name="Haro-Moreno J.M."/>
            <person name="Lopez-Perez M."/>
            <person name="De La Torre J."/>
            <person name="Picazo A."/>
            <person name="Camacho A."/>
            <person name="Rodriguez-Valera F."/>
        </authorList>
    </citation>
    <scope>NUCLEOTIDE SEQUENCE [LARGE SCALE GENOMIC DNA]</scope>
    <source>
        <strain evidence="3">MED-G28</strain>
    </source>
</reference>
<dbReference type="EMBL" id="NTJZ01000008">
    <property type="protein sequence ID" value="PDH33439.1"/>
    <property type="molecule type" value="Genomic_DNA"/>
</dbReference>
<comment type="caution">
    <text evidence="3">The sequence shown here is derived from an EMBL/GenBank/DDBJ whole genome shotgun (WGS) entry which is preliminary data.</text>
</comment>
<proteinExistence type="predicted"/>
<dbReference type="Gene3D" id="3.60.15.10">
    <property type="entry name" value="Ribonuclease Z/Hydroxyacylglutathione hydrolase-like"/>
    <property type="match status" value="1"/>
</dbReference>
<dbReference type="PANTHER" id="PTHR42951:SF20">
    <property type="entry name" value="BETA LACTAMASE"/>
    <property type="match status" value="1"/>
</dbReference>